<dbReference type="EMBL" id="APDF01000003">
    <property type="protein sequence ID" value="EMG97448.1"/>
    <property type="molecule type" value="Genomic_DNA"/>
</dbReference>
<name>A0AAV3IH01_HELPX</name>
<gene>
    <name evidence="1" type="ORF">HMPREF1401_00050</name>
</gene>
<comment type="caution">
    <text evidence="1">The sequence shown here is derived from an EMBL/GenBank/DDBJ whole genome shotgun (WGS) entry which is preliminary data.</text>
</comment>
<reference evidence="1 2" key="1">
    <citation type="submission" date="2012-11" db="EMBL/GenBank/DDBJ databases">
        <authorList>
            <person name="Weinstock G."/>
            <person name="Sodergren E."/>
            <person name="Lobos E.A."/>
            <person name="Fulton L."/>
            <person name="Fulton R."/>
            <person name="Courtney L."/>
            <person name="Fronick C."/>
            <person name="O'Laughlin M."/>
            <person name="Godfrey J."/>
            <person name="Wilson R.M."/>
            <person name="Miner T."/>
            <person name="Farmer C."/>
            <person name="Delehaunty K."/>
            <person name="Cordes M."/>
            <person name="Minx P."/>
            <person name="Tomlinson C."/>
            <person name="Chen J."/>
            <person name="Wollam A."/>
            <person name="Pepin K.H."/>
            <person name="Bhonagiri V."/>
            <person name="Zhang X."/>
            <person name="Suruliraj S."/>
            <person name="Antonio M."/>
            <person name="Secka O."/>
            <person name="Thomas J."/>
            <person name="Warren W."/>
            <person name="Mitreva M."/>
            <person name="Mardis E.R."/>
            <person name="Wilson R.K."/>
        </authorList>
    </citation>
    <scope>NUCLEOTIDE SEQUENCE [LARGE SCALE GENOMIC DNA]</scope>
    <source>
        <strain evidence="1 2">GAM120Ai</strain>
    </source>
</reference>
<proteinExistence type="predicted"/>
<organism evidence="1 2">
    <name type="scientific">Helicobacter pylori GAM120Ai</name>
    <dbReference type="NCBI Taxonomy" id="1159029"/>
    <lineage>
        <taxon>Bacteria</taxon>
        <taxon>Pseudomonadati</taxon>
        <taxon>Campylobacterota</taxon>
        <taxon>Epsilonproteobacteria</taxon>
        <taxon>Campylobacterales</taxon>
        <taxon>Helicobacteraceae</taxon>
        <taxon>Helicobacter</taxon>
    </lineage>
</organism>
<protein>
    <submittedName>
        <fullName evidence="1">Uncharacterized protein</fullName>
    </submittedName>
</protein>
<evidence type="ECO:0000313" key="1">
    <source>
        <dbReference type="EMBL" id="EMG97448.1"/>
    </source>
</evidence>
<evidence type="ECO:0000313" key="2">
    <source>
        <dbReference type="Proteomes" id="UP000012012"/>
    </source>
</evidence>
<dbReference type="AlphaFoldDB" id="A0AAV3IH01"/>
<dbReference type="Proteomes" id="UP000012012">
    <property type="component" value="Unassembled WGS sequence"/>
</dbReference>
<accession>A0AAV3IH01</accession>
<sequence length="41" mass="4907">MGLKSLNCSFWHLFLWGMQKSALNYKAILHQRPMRTKPFIL</sequence>